<name>A0A655RIK9_VIBCL</name>
<dbReference type="EMBL" id="CWOW01000019">
    <property type="protein sequence ID" value="CSB02644.1"/>
    <property type="molecule type" value="Genomic_DNA"/>
</dbReference>
<evidence type="ECO:0000313" key="1">
    <source>
        <dbReference type="EMBL" id="CSB02644.1"/>
    </source>
</evidence>
<protein>
    <submittedName>
        <fullName evidence="1">Glutathione-regulated potassium-efflux system protein</fullName>
    </submittedName>
</protein>
<organism evidence="1 2">
    <name type="scientific">Vibrio cholerae</name>
    <dbReference type="NCBI Taxonomy" id="666"/>
    <lineage>
        <taxon>Bacteria</taxon>
        <taxon>Pseudomonadati</taxon>
        <taxon>Pseudomonadota</taxon>
        <taxon>Gammaproteobacteria</taxon>
        <taxon>Vibrionales</taxon>
        <taxon>Vibrionaceae</taxon>
        <taxon>Vibrio</taxon>
    </lineage>
</organism>
<reference evidence="1 2" key="1">
    <citation type="submission" date="2015-07" db="EMBL/GenBank/DDBJ databases">
        <authorList>
            <consortium name="Pathogen Informatics"/>
        </authorList>
    </citation>
    <scope>NUCLEOTIDE SEQUENCE [LARGE SCALE GENOMIC DNA]</scope>
    <source>
        <strain evidence="1 2">A51</strain>
    </source>
</reference>
<proteinExistence type="predicted"/>
<dbReference type="Proteomes" id="UP000044806">
    <property type="component" value="Unassembled WGS sequence"/>
</dbReference>
<dbReference type="AlphaFoldDB" id="A0A655RIK9"/>
<evidence type="ECO:0000313" key="2">
    <source>
        <dbReference type="Proteomes" id="UP000044806"/>
    </source>
</evidence>
<sequence length="44" mass="4944">MVIPSLMLGGVFGYLMKASGLWLHHKLKQPRAEQTTIVSEMTSR</sequence>
<accession>A0A655RIK9</accession>
<gene>
    <name evidence="1" type="ORF">ERS013165_03117</name>
</gene>